<protein>
    <submittedName>
        <fullName evidence="1">Uncharacterized protein</fullName>
    </submittedName>
</protein>
<sequence length="113" mass="12439">MVVCYRRPGEIPSPAPQSFLPPAPRSVGTWVLLAFPEEGGLRRQAGERRQHPPGLPEIRLRVLSRWRGSGRFLDWACRECVGVFRRACLGPGWAVAPRQGPRAAPSASETAGR</sequence>
<proteinExistence type="predicted"/>
<name>A0ABN9RCP9_9DINO</name>
<reference evidence="1" key="1">
    <citation type="submission" date="2023-10" db="EMBL/GenBank/DDBJ databases">
        <authorList>
            <person name="Chen Y."/>
            <person name="Shah S."/>
            <person name="Dougan E. K."/>
            <person name="Thang M."/>
            <person name="Chan C."/>
        </authorList>
    </citation>
    <scope>NUCLEOTIDE SEQUENCE [LARGE SCALE GENOMIC DNA]</scope>
</reference>
<evidence type="ECO:0000313" key="1">
    <source>
        <dbReference type="EMBL" id="CAK0816762.1"/>
    </source>
</evidence>
<dbReference type="EMBL" id="CAUYUJ010006263">
    <property type="protein sequence ID" value="CAK0816762.1"/>
    <property type="molecule type" value="Genomic_DNA"/>
</dbReference>
<gene>
    <name evidence="1" type="ORF">PCOR1329_LOCUS19580</name>
</gene>
<accession>A0ABN9RCP9</accession>
<comment type="caution">
    <text evidence="1">The sequence shown here is derived from an EMBL/GenBank/DDBJ whole genome shotgun (WGS) entry which is preliminary data.</text>
</comment>
<evidence type="ECO:0000313" key="2">
    <source>
        <dbReference type="Proteomes" id="UP001189429"/>
    </source>
</evidence>
<keyword evidence="2" id="KW-1185">Reference proteome</keyword>
<organism evidence="1 2">
    <name type="scientific">Prorocentrum cordatum</name>
    <dbReference type="NCBI Taxonomy" id="2364126"/>
    <lineage>
        <taxon>Eukaryota</taxon>
        <taxon>Sar</taxon>
        <taxon>Alveolata</taxon>
        <taxon>Dinophyceae</taxon>
        <taxon>Prorocentrales</taxon>
        <taxon>Prorocentraceae</taxon>
        <taxon>Prorocentrum</taxon>
    </lineage>
</organism>
<dbReference type="Proteomes" id="UP001189429">
    <property type="component" value="Unassembled WGS sequence"/>
</dbReference>